<proteinExistence type="predicted"/>
<dbReference type="InterPro" id="IPR046342">
    <property type="entry name" value="CBS_dom_sf"/>
</dbReference>
<dbReference type="InterPro" id="IPR000644">
    <property type="entry name" value="CBS_dom"/>
</dbReference>
<evidence type="ECO:0000256" key="1">
    <source>
        <dbReference type="ARBA" id="ARBA00023122"/>
    </source>
</evidence>
<dbReference type="Gene3D" id="3.10.580.10">
    <property type="entry name" value="CBS-domain"/>
    <property type="match status" value="1"/>
</dbReference>
<keyword evidence="1 2" id="KW-0129">CBS domain</keyword>
<dbReference type="PROSITE" id="PS51371">
    <property type="entry name" value="CBS"/>
    <property type="match status" value="2"/>
</dbReference>
<comment type="caution">
    <text evidence="4">The sequence shown here is derived from an EMBL/GenBank/DDBJ whole genome shotgun (WGS) entry which is preliminary data.</text>
</comment>
<dbReference type="Pfam" id="PF00571">
    <property type="entry name" value="CBS"/>
    <property type="match status" value="2"/>
</dbReference>
<dbReference type="InterPro" id="IPR044725">
    <property type="entry name" value="CBSX3_CBS_dom"/>
</dbReference>
<evidence type="ECO:0000259" key="3">
    <source>
        <dbReference type="PROSITE" id="PS51371"/>
    </source>
</evidence>
<reference evidence="5" key="1">
    <citation type="journal article" date="2019" name="Int. J. Syst. Evol. Microbiol.">
        <title>The Global Catalogue of Microorganisms (GCM) 10K type strain sequencing project: providing services to taxonomists for standard genome sequencing and annotation.</title>
        <authorList>
            <consortium name="The Broad Institute Genomics Platform"/>
            <consortium name="The Broad Institute Genome Sequencing Center for Infectious Disease"/>
            <person name="Wu L."/>
            <person name="Ma J."/>
        </authorList>
    </citation>
    <scope>NUCLEOTIDE SEQUENCE [LARGE SCALE GENOMIC DNA]</scope>
    <source>
        <strain evidence="5">CCM 7427</strain>
    </source>
</reference>
<dbReference type="EMBL" id="JBHUNP010000001">
    <property type="protein sequence ID" value="MFD2646831.1"/>
    <property type="molecule type" value="Genomic_DNA"/>
</dbReference>
<protein>
    <submittedName>
        <fullName evidence="4">CBS domain-containing protein</fullName>
    </submittedName>
</protein>
<name>A0ABW5QH64_9HYPH</name>
<sequence length="142" mass="15282">MLVETILKSKGTLVHTLPETATLAEAVALLNQHNIGAVVVTSADGEVTGILSERDVVRRLGTDPAATLSLRVADCMSRAVVTTGRTAPISDIMETMTRRRIRHVPVVEDGELVGIVSIGDVVKLKIEEVEHEAEELRSYIAS</sequence>
<keyword evidence="5" id="KW-1185">Reference proteome</keyword>
<evidence type="ECO:0000313" key="5">
    <source>
        <dbReference type="Proteomes" id="UP001597521"/>
    </source>
</evidence>
<evidence type="ECO:0000313" key="4">
    <source>
        <dbReference type="EMBL" id="MFD2646831.1"/>
    </source>
</evidence>
<dbReference type="RefSeq" id="WP_386831773.1">
    <property type="nucleotide sequence ID" value="NZ_JBHUNP010000001.1"/>
</dbReference>
<feature type="domain" description="CBS" evidence="3">
    <location>
        <begin position="8"/>
        <end position="67"/>
    </location>
</feature>
<dbReference type="CDD" id="cd04623">
    <property type="entry name" value="CBS_pair_bac_euk"/>
    <property type="match status" value="1"/>
</dbReference>
<dbReference type="PANTHER" id="PTHR43080:SF2">
    <property type="entry name" value="CBS DOMAIN-CONTAINING PROTEIN"/>
    <property type="match status" value="1"/>
</dbReference>
<dbReference type="Proteomes" id="UP001597521">
    <property type="component" value="Unassembled WGS sequence"/>
</dbReference>
<feature type="domain" description="CBS" evidence="3">
    <location>
        <begin position="76"/>
        <end position="134"/>
    </location>
</feature>
<dbReference type="SMART" id="SM00116">
    <property type="entry name" value="CBS"/>
    <property type="match status" value="2"/>
</dbReference>
<organism evidence="4 5">
    <name type="scientific">Devosia albogilva</name>
    <dbReference type="NCBI Taxonomy" id="429726"/>
    <lineage>
        <taxon>Bacteria</taxon>
        <taxon>Pseudomonadati</taxon>
        <taxon>Pseudomonadota</taxon>
        <taxon>Alphaproteobacteria</taxon>
        <taxon>Hyphomicrobiales</taxon>
        <taxon>Devosiaceae</taxon>
        <taxon>Devosia</taxon>
    </lineage>
</organism>
<gene>
    <name evidence="4" type="ORF">ACFSX5_03375</name>
</gene>
<dbReference type="SUPFAM" id="SSF54631">
    <property type="entry name" value="CBS-domain pair"/>
    <property type="match status" value="1"/>
</dbReference>
<dbReference type="PANTHER" id="PTHR43080">
    <property type="entry name" value="CBS DOMAIN-CONTAINING PROTEIN CBSX3, MITOCHONDRIAL"/>
    <property type="match status" value="1"/>
</dbReference>
<evidence type="ECO:0000256" key="2">
    <source>
        <dbReference type="PROSITE-ProRule" id="PRU00703"/>
    </source>
</evidence>
<accession>A0ABW5QH64</accession>
<dbReference type="InterPro" id="IPR051257">
    <property type="entry name" value="Diverse_CBS-Domain"/>
</dbReference>